<evidence type="ECO:0000313" key="2">
    <source>
        <dbReference type="EMBL" id="KAK9293065.1"/>
    </source>
</evidence>
<organism evidence="2 3">
    <name type="scientific">Liquidambar formosana</name>
    <name type="common">Formosan gum</name>
    <dbReference type="NCBI Taxonomy" id="63359"/>
    <lineage>
        <taxon>Eukaryota</taxon>
        <taxon>Viridiplantae</taxon>
        <taxon>Streptophyta</taxon>
        <taxon>Embryophyta</taxon>
        <taxon>Tracheophyta</taxon>
        <taxon>Spermatophyta</taxon>
        <taxon>Magnoliopsida</taxon>
        <taxon>eudicotyledons</taxon>
        <taxon>Gunneridae</taxon>
        <taxon>Pentapetalae</taxon>
        <taxon>Saxifragales</taxon>
        <taxon>Altingiaceae</taxon>
        <taxon>Liquidambar</taxon>
    </lineage>
</organism>
<proteinExistence type="predicted"/>
<sequence length="184" mass="20898">MNETDPQNPWSQLCLTFRPSAASPAIKVLARRPPHSSIRRSPPSALRRHRPPPSTVISFPPAFLLMSTACIALEEYHTARAALQIGASLAQNDIKIHQVNQSVWEKVQLNFFVDDDLQNGFSKENNREFALSIGVWIIEKFMSTWIQNIRVIPRASQMKARDWNVIGMSLREKHSLHTPTTCDD</sequence>
<protein>
    <submittedName>
        <fullName evidence="2">Uncharacterized protein</fullName>
    </submittedName>
</protein>
<feature type="region of interest" description="Disordered" evidence="1">
    <location>
        <begin position="31"/>
        <end position="52"/>
    </location>
</feature>
<name>A0AAP0XB42_LIQFO</name>
<evidence type="ECO:0000313" key="3">
    <source>
        <dbReference type="Proteomes" id="UP001415857"/>
    </source>
</evidence>
<evidence type="ECO:0000256" key="1">
    <source>
        <dbReference type="SAM" id="MobiDB-lite"/>
    </source>
</evidence>
<accession>A0AAP0XB42</accession>
<dbReference type="AlphaFoldDB" id="A0AAP0XB42"/>
<dbReference type="EMBL" id="JBBPBK010000001">
    <property type="protein sequence ID" value="KAK9293065.1"/>
    <property type="molecule type" value="Genomic_DNA"/>
</dbReference>
<dbReference type="Proteomes" id="UP001415857">
    <property type="component" value="Unassembled WGS sequence"/>
</dbReference>
<reference evidence="2 3" key="1">
    <citation type="journal article" date="2024" name="Plant J.">
        <title>Genome sequences and population genomics reveal climatic adaptation and genomic divergence between two closely related sweetgum species.</title>
        <authorList>
            <person name="Xu W.Q."/>
            <person name="Ren C.Q."/>
            <person name="Zhang X.Y."/>
            <person name="Comes H.P."/>
            <person name="Liu X.H."/>
            <person name="Li Y.G."/>
            <person name="Kettle C.J."/>
            <person name="Jalonen R."/>
            <person name="Gaisberger H."/>
            <person name="Ma Y.Z."/>
            <person name="Qiu Y.X."/>
        </authorList>
    </citation>
    <scope>NUCLEOTIDE SEQUENCE [LARGE SCALE GENOMIC DNA]</scope>
    <source>
        <strain evidence="2">Hangzhou</strain>
    </source>
</reference>
<keyword evidence="3" id="KW-1185">Reference proteome</keyword>
<gene>
    <name evidence="2" type="ORF">L1049_021049</name>
</gene>
<comment type="caution">
    <text evidence="2">The sequence shown here is derived from an EMBL/GenBank/DDBJ whole genome shotgun (WGS) entry which is preliminary data.</text>
</comment>